<organism evidence="1 2">
    <name type="scientific">Lepagella muris</name>
    <dbReference type="NCBI Taxonomy" id="3032870"/>
    <lineage>
        <taxon>Bacteria</taxon>
        <taxon>Pseudomonadati</taxon>
        <taxon>Bacteroidota</taxon>
        <taxon>Bacteroidia</taxon>
        <taxon>Bacteroidales</taxon>
        <taxon>Muribaculaceae</taxon>
        <taxon>Lepagella</taxon>
    </lineage>
</organism>
<dbReference type="EMBL" id="SRYB01000039">
    <property type="protein sequence ID" value="TGY76500.1"/>
    <property type="molecule type" value="Genomic_DNA"/>
</dbReference>
<proteinExistence type="predicted"/>
<name>A0AC61RDC9_9BACT</name>
<dbReference type="Proteomes" id="UP000306319">
    <property type="component" value="Unassembled WGS sequence"/>
</dbReference>
<reference evidence="1" key="1">
    <citation type="submission" date="2019-04" db="EMBL/GenBank/DDBJ databases">
        <title>Microbes associate with the intestines of laboratory mice.</title>
        <authorList>
            <person name="Navarre W."/>
            <person name="Wong E."/>
            <person name="Huang K."/>
            <person name="Tropini C."/>
            <person name="Ng K."/>
            <person name="Yu B."/>
        </authorList>
    </citation>
    <scope>NUCLEOTIDE SEQUENCE</scope>
    <source>
        <strain evidence="1">NM04_E33</strain>
    </source>
</reference>
<sequence length="152" mass="17012">MDSKRHRRDLSPAHLLTRAHTLIEQCQLSGNLCFDGHAPTPQELQVAADCRTLSDDIRDALPHTAPGDLPSLLEWYDPIHRLGYGNAPDNDFVIRQRRRAIDAWTAGDPSISETAIYEMIAREMTNTAATIDADELRLYLTLKKKRAAVPAP</sequence>
<evidence type="ECO:0000313" key="1">
    <source>
        <dbReference type="EMBL" id="TGY76500.1"/>
    </source>
</evidence>
<comment type="caution">
    <text evidence="1">The sequence shown here is derived from an EMBL/GenBank/DDBJ whole genome shotgun (WGS) entry which is preliminary data.</text>
</comment>
<accession>A0AC61RDC9</accession>
<protein>
    <submittedName>
        <fullName evidence="1">Uncharacterized protein</fullName>
    </submittedName>
</protein>
<evidence type="ECO:0000313" key="2">
    <source>
        <dbReference type="Proteomes" id="UP000306319"/>
    </source>
</evidence>
<gene>
    <name evidence="1" type="ORF">E5331_17930</name>
</gene>
<keyword evidence="2" id="KW-1185">Reference proteome</keyword>